<organism evidence="10 11">
    <name type="scientific">Solicola gregarius</name>
    <dbReference type="NCBI Taxonomy" id="2908642"/>
    <lineage>
        <taxon>Bacteria</taxon>
        <taxon>Bacillati</taxon>
        <taxon>Actinomycetota</taxon>
        <taxon>Actinomycetes</taxon>
        <taxon>Propionibacteriales</taxon>
        <taxon>Nocardioidaceae</taxon>
        <taxon>Solicola</taxon>
    </lineage>
</organism>
<keyword evidence="11" id="KW-1185">Reference proteome</keyword>
<feature type="transmembrane region" description="Helical" evidence="8">
    <location>
        <begin position="245"/>
        <end position="265"/>
    </location>
</feature>
<keyword evidence="3" id="KW-0813">Transport</keyword>
<feature type="transmembrane region" description="Helical" evidence="8">
    <location>
        <begin position="42"/>
        <end position="60"/>
    </location>
</feature>
<feature type="transmembrane region" description="Helical" evidence="8">
    <location>
        <begin position="12"/>
        <end position="30"/>
    </location>
</feature>
<evidence type="ECO:0000256" key="3">
    <source>
        <dbReference type="ARBA" id="ARBA00022448"/>
    </source>
</evidence>
<evidence type="ECO:0000313" key="11">
    <source>
        <dbReference type="Proteomes" id="UP001164390"/>
    </source>
</evidence>
<evidence type="ECO:0000313" key="10">
    <source>
        <dbReference type="EMBL" id="UYM03693.1"/>
    </source>
</evidence>
<feature type="domain" description="EamA" evidence="9">
    <location>
        <begin position="158"/>
        <end position="287"/>
    </location>
</feature>
<feature type="transmembrane region" description="Helical" evidence="8">
    <location>
        <begin position="107"/>
        <end position="124"/>
    </location>
</feature>
<dbReference type="AlphaFoldDB" id="A0AA46TEG2"/>
<gene>
    <name evidence="10" type="primary">rarD</name>
    <name evidence="10" type="ORF">L0C25_14185</name>
</gene>
<keyword evidence="7 8" id="KW-0472">Membrane</keyword>
<dbReference type="InterPro" id="IPR037185">
    <property type="entry name" value="EmrE-like"/>
</dbReference>
<feature type="domain" description="EamA" evidence="9">
    <location>
        <begin position="11"/>
        <end position="144"/>
    </location>
</feature>
<accession>A0AA46TEG2</accession>
<feature type="transmembrane region" description="Helical" evidence="8">
    <location>
        <begin position="154"/>
        <end position="170"/>
    </location>
</feature>
<evidence type="ECO:0000256" key="5">
    <source>
        <dbReference type="ARBA" id="ARBA00022692"/>
    </source>
</evidence>
<dbReference type="InterPro" id="IPR004626">
    <property type="entry name" value="RarD"/>
</dbReference>
<evidence type="ECO:0000256" key="2">
    <source>
        <dbReference type="ARBA" id="ARBA00007362"/>
    </source>
</evidence>
<evidence type="ECO:0000256" key="8">
    <source>
        <dbReference type="SAM" id="Phobius"/>
    </source>
</evidence>
<protein>
    <submittedName>
        <fullName evidence="10">EamA family transporter RarD</fullName>
    </submittedName>
</protein>
<comment type="similarity">
    <text evidence="2">Belongs to the EamA transporter family.</text>
</comment>
<sequence length="307" mass="33289">MKALPVDEARRGFVFGAAAYTIWGFFPLYFPLLEPAGPVEILSHRVIWSLALVAAVLTVLRKWRSLREVVRSPRRLGLLSLAAVFIAANWGVYIYGVNSGHVVETSLGYFINPLVTILMGVVLLGERLRTLQWCALALAFGAVIELGIDYGRPPYISLCLAFSFATYGLLKKKVGVGALEGLGLETLVLAPLALAYLAFLDVEGTGSFGHRGIGNALLLVMAGVLTAIPLLLFAGAANRVTMTMLGLLQYVTPTLQFLLGIFVFHEAMTSARWVGFALVWTALAIITVEGISNRQRLLRKAAKARAQ</sequence>
<feature type="transmembrane region" description="Helical" evidence="8">
    <location>
        <begin position="76"/>
        <end position="95"/>
    </location>
</feature>
<dbReference type="NCBIfam" id="TIGR00688">
    <property type="entry name" value="rarD"/>
    <property type="match status" value="1"/>
</dbReference>
<dbReference type="EMBL" id="CP094970">
    <property type="protein sequence ID" value="UYM03693.1"/>
    <property type="molecule type" value="Genomic_DNA"/>
</dbReference>
<reference evidence="10" key="1">
    <citation type="submission" date="2022-01" db="EMBL/GenBank/DDBJ databases">
        <title>Nocardioidaceae gen. sp. A5X3R13.</title>
        <authorList>
            <person name="Lopez Marin M.A."/>
            <person name="Uhlik O."/>
        </authorList>
    </citation>
    <scope>NUCLEOTIDE SEQUENCE</scope>
    <source>
        <strain evidence="10">A5X3R13</strain>
    </source>
</reference>
<dbReference type="SUPFAM" id="SSF103481">
    <property type="entry name" value="Multidrug resistance efflux transporter EmrE"/>
    <property type="match status" value="2"/>
</dbReference>
<keyword evidence="4" id="KW-1003">Cell membrane</keyword>
<feature type="transmembrane region" description="Helical" evidence="8">
    <location>
        <begin position="212"/>
        <end position="233"/>
    </location>
</feature>
<feature type="transmembrane region" description="Helical" evidence="8">
    <location>
        <begin position="271"/>
        <end position="291"/>
    </location>
</feature>
<dbReference type="InterPro" id="IPR000620">
    <property type="entry name" value="EamA_dom"/>
</dbReference>
<keyword evidence="5 8" id="KW-0812">Transmembrane</keyword>
<name>A0AA46TEG2_9ACTN</name>
<dbReference type="KEGG" id="sgrg:L0C25_14185"/>
<evidence type="ECO:0000256" key="7">
    <source>
        <dbReference type="ARBA" id="ARBA00023136"/>
    </source>
</evidence>
<feature type="transmembrane region" description="Helical" evidence="8">
    <location>
        <begin position="182"/>
        <end position="200"/>
    </location>
</feature>
<dbReference type="RefSeq" id="WP_271632328.1">
    <property type="nucleotide sequence ID" value="NZ_CP094970.1"/>
</dbReference>
<proteinExistence type="inferred from homology"/>
<dbReference type="Pfam" id="PF00892">
    <property type="entry name" value="EamA"/>
    <property type="match status" value="2"/>
</dbReference>
<evidence type="ECO:0000256" key="1">
    <source>
        <dbReference type="ARBA" id="ARBA00004651"/>
    </source>
</evidence>
<dbReference type="Proteomes" id="UP001164390">
    <property type="component" value="Chromosome"/>
</dbReference>
<evidence type="ECO:0000256" key="4">
    <source>
        <dbReference type="ARBA" id="ARBA00022475"/>
    </source>
</evidence>
<feature type="transmembrane region" description="Helical" evidence="8">
    <location>
        <begin position="131"/>
        <end position="148"/>
    </location>
</feature>
<evidence type="ECO:0000259" key="9">
    <source>
        <dbReference type="Pfam" id="PF00892"/>
    </source>
</evidence>
<keyword evidence="6 8" id="KW-1133">Transmembrane helix</keyword>
<evidence type="ECO:0000256" key="6">
    <source>
        <dbReference type="ARBA" id="ARBA00022989"/>
    </source>
</evidence>
<comment type="subcellular location">
    <subcellularLocation>
        <location evidence="1">Cell membrane</location>
        <topology evidence="1">Multi-pass membrane protein</topology>
    </subcellularLocation>
</comment>
<dbReference type="GO" id="GO:0005886">
    <property type="term" value="C:plasma membrane"/>
    <property type="evidence" value="ECO:0007669"/>
    <property type="project" value="UniProtKB-SubCell"/>
</dbReference>
<dbReference type="PANTHER" id="PTHR22911:SF137">
    <property type="entry name" value="SOLUTE CARRIER FAMILY 35 MEMBER G2-RELATED"/>
    <property type="match status" value="1"/>
</dbReference>
<dbReference type="PANTHER" id="PTHR22911">
    <property type="entry name" value="ACYL-MALONYL CONDENSING ENZYME-RELATED"/>
    <property type="match status" value="1"/>
</dbReference>